<dbReference type="InterPro" id="IPR050772">
    <property type="entry name" value="Hydratase-Decarb/MhpD_sf"/>
</dbReference>
<protein>
    <submittedName>
        <fullName evidence="3">Fumarylacetoacetate hydrolase family protein</fullName>
    </submittedName>
</protein>
<accession>A0ABW9AEZ1</accession>
<organism evidence="3 4">
    <name type="scientific">Herbaspirillum lusitanum</name>
    <dbReference type="NCBI Taxonomy" id="213312"/>
    <lineage>
        <taxon>Bacteria</taxon>
        <taxon>Pseudomonadati</taxon>
        <taxon>Pseudomonadota</taxon>
        <taxon>Betaproteobacteria</taxon>
        <taxon>Burkholderiales</taxon>
        <taxon>Oxalobacteraceae</taxon>
        <taxon>Herbaspirillum</taxon>
    </lineage>
</organism>
<dbReference type="SUPFAM" id="SSF56529">
    <property type="entry name" value="FAH"/>
    <property type="match status" value="1"/>
</dbReference>
<dbReference type="PANTHER" id="PTHR30143:SF0">
    <property type="entry name" value="2-KETO-4-PENTENOATE HYDRATASE"/>
    <property type="match status" value="1"/>
</dbReference>
<gene>
    <name evidence="3" type="ORF">PQR62_24580</name>
</gene>
<feature type="domain" description="Fumarylacetoacetase-like C-terminal" evidence="2">
    <location>
        <begin position="73"/>
        <end position="246"/>
    </location>
</feature>
<dbReference type="Gene3D" id="3.90.850.10">
    <property type="entry name" value="Fumarylacetoacetase-like, C-terminal domain"/>
    <property type="match status" value="1"/>
</dbReference>
<evidence type="ECO:0000313" key="3">
    <source>
        <dbReference type="EMBL" id="MFL9927473.1"/>
    </source>
</evidence>
<keyword evidence="3" id="KW-0378">Hydrolase</keyword>
<evidence type="ECO:0000259" key="2">
    <source>
        <dbReference type="Pfam" id="PF01557"/>
    </source>
</evidence>
<comment type="caution">
    <text evidence="3">The sequence shown here is derived from an EMBL/GenBank/DDBJ whole genome shotgun (WGS) entry which is preliminary data.</text>
</comment>
<dbReference type="RefSeq" id="WP_408160709.1">
    <property type="nucleotide sequence ID" value="NZ_JAQQFM010000016.1"/>
</dbReference>
<sequence>MSSATAAEHARLFIEARNSHQGVDWRRFTPLDADTAYAIQDATLAQIGPIGGWKVGSKGAGTQASCAPLPAAGIYASGSVLSGPQWSRRAIEAELAFRLGKDFDPGDRLPSREELLDAFDAMLPLIEVVETRLAATPCEEPLVSLADLLSHGALVLGKAVPLPAEAPDVRKLTATLFFDDKQVEHMTGTNPAGDIWPMLAWLARHCSLRGVPLKKGQIVTTGTCTGVQNAVAGQKVKAVLEGVGEVSFSF</sequence>
<proteinExistence type="predicted"/>
<reference evidence="3 4" key="1">
    <citation type="journal article" date="2024" name="Chem. Sci.">
        <title>Discovery of megapolipeptins by genome mining of a Burkholderiales bacteria collection.</title>
        <authorList>
            <person name="Paulo B.S."/>
            <person name="Recchia M.J.J."/>
            <person name="Lee S."/>
            <person name="Fergusson C.H."/>
            <person name="Romanowski S.B."/>
            <person name="Hernandez A."/>
            <person name="Krull N."/>
            <person name="Liu D.Y."/>
            <person name="Cavanagh H."/>
            <person name="Bos A."/>
            <person name="Gray C.A."/>
            <person name="Murphy B.T."/>
            <person name="Linington R.G."/>
            <person name="Eustaquio A.S."/>
        </authorList>
    </citation>
    <scope>NUCLEOTIDE SEQUENCE [LARGE SCALE GENOMIC DNA]</scope>
    <source>
        <strain evidence="3 4">RL21-008-BIB-A</strain>
    </source>
</reference>
<name>A0ABW9AEZ1_9BURK</name>
<dbReference type="PANTHER" id="PTHR30143">
    <property type="entry name" value="ACID HYDRATASE"/>
    <property type="match status" value="1"/>
</dbReference>
<dbReference type="Proteomes" id="UP001629246">
    <property type="component" value="Unassembled WGS sequence"/>
</dbReference>
<dbReference type="GO" id="GO:0016787">
    <property type="term" value="F:hydrolase activity"/>
    <property type="evidence" value="ECO:0007669"/>
    <property type="project" value="UniProtKB-KW"/>
</dbReference>
<evidence type="ECO:0000313" key="4">
    <source>
        <dbReference type="Proteomes" id="UP001629246"/>
    </source>
</evidence>
<keyword evidence="1" id="KW-0456">Lyase</keyword>
<dbReference type="Pfam" id="PF01557">
    <property type="entry name" value="FAA_hydrolase"/>
    <property type="match status" value="1"/>
</dbReference>
<dbReference type="InterPro" id="IPR011234">
    <property type="entry name" value="Fumarylacetoacetase-like_C"/>
</dbReference>
<evidence type="ECO:0000256" key="1">
    <source>
        <dbReference type="ARBA" id="ARBA00023239"/>
    </source>
</evidence>
<dbReference type="InterPro" id="IPR036663">
    <property type="entry name" value="Fumarylacetoacetase_C_sf"/>
</dbReference>
<keyword evidence="4" id="KW-1185">Reference proteome</keyword>
<dbReference type="EMBL" id="JAQQFM010000016">
    <property type="protein sequence ID" value="MFL9927473.1"/>
    <property type="molecule type" value="Genomic_DNA"/>
</dbReference>